<comment type="PTM">
    <text evidence="6">Binds 1 heme c group covalently per subunit.</text>
</comment>
<dbReference type="EMBL" id="RKRK01000002">
    <property type="protein sequence ID" value="RPF58122.1"/>
    <property type="molecule type" value="Genomic_DNA"/>
</dbReference>
<evidence type="ECO:0000256" key="9">
    <source>
        <dbReference type="SAM" id="Phobius"/>
    </source>
</evidence>
<name>A0A3N5CDA2_9BACL</name>
<dbReference type="OrthoDB" id="7933886at2"/>
<dbReference type="InterPro" id="IPR036909">
    <property type="entry name" value="Cyt_c-like_dom_sf"/>
</dbReference>
<evidence type="ECO:0000256" key="1">
    <source>
        <dbReference type="ARBA" id="ARBA00022448"/>
    </source>
</evidence>
<dbReference type="Pfam" id="PF13442">
    <property type="entry name" value="Cytochrome_CBB3"/>
    <property type="match status" value="1"/>
</dbReference>
<keyword evidence="2 6" id="KW-0349">Heme</keyword>
<feature type="binding site" description="axial binding residue" evidence="7">
    <location>
        <position position="98"/>
    </location>
    <ligand>
        <name>heme c</name>
        <dbReference type="ChEBI" id="CHEBI:61717"/>
    </ligand>
    <ligandPart>
        <name>Fe</name>
        <dbReference type="ChEBI" id="CHEBI:18248"/>
    </ligandPart>
</feature>
<feature type="region of interest" description="Disordered" evidence="8">
    <location>
        <begin position="30"/>
        <end position="52"/>
    </location>
</feature>
<evidence type="ECO:0000313" key="12">
    <source>
        <dbReference type="Proteomes" id="UP000277108"/>
    </source>
</evidence>
<feature type="transmembrane region" description="Helical" evidence="9">
    <location>
        <begin position="6"/>
        <end position="23"/>
    </location>
</feature>
<dbReference type="PIRSF" id="PIRSF000025">
    <property type="entry name" value="Cytc_Bsub_c550"/>
    <property type="match status" value="1"/>
</dbReference>
<evidence type="ECO:0000256" key="4">
    <source>
        <dbReference type="ARBA" id="ARBA00022982"/>
    </source>
</evidence>
<dbReference type="GO" id="GO:0020037">
    <property type="term" value="F:heme binding"/>
    <property type="evidence" value="ECO:0007669"/>
    <property type="project" value="InterPro"/>
</dbReference>
<keyword evidence="9" id="KW-0472">Membrane</keyword>
<feature type="binding site" description="covalent" evidence="6">
    <location>
        <position position="64"/>
    </location>
    <ligand>
        <name>heme c</name>
        <dbReference type="ChEBI" id="CHEBI:61717"/>
    </ligand>
</feature>
<keyword evidence="3 7" id="KW-0479">Metal-binding</keyword>
<evidence type="ECO:0000313" key="11">
    <source>
        <dbReference type="EMBL" id="RPF58122.1"/>
    </source>
</evidence>
<dbReference type="Gene3D" id="1.10.760.10">
    <property type="entry name" value="Cytochrome c-like domain"/>
    <property type="match status" value="1"/>
</dbReference>
<dbReference type="InterPro" id="IPR051811">
    <property type="entry name" value="Cytochrome_c550/c551-like"/>
</dbReference>
<keyword evidence="12" id="KW-1185">Reference proteome</keyword>
<dbReference type="InterPro" id="IPR012218">
    <property type="entry name" value="Cyt_c_BACSU-c550-type"/>
</dbReference>
<comment type="caution">
    <text evidence="11">The sequence shown here is derived from an EMBL/GenBank/DDBJ whole genome shotgun (WGS) entry which is preliminary data.</text>
</comment>
<sequence>MNRNPIIPFLLIMLLGVGLIFFMSSIGANQPEGGEGEEAGQEQAEGGGGEFDAASFAKDNCASCHGQDLSGGMGPALAGNSKDDAELKKIIREGKGSMPSFDESKIADKDLDALIKHFKEM</sequence>
<dbReference type="GO" id="GO:0016020">
    <property type="term" value="C:membrane"/>
    <property type="evidence" value="ECO:0007669"/>
    <property type="project" value="InterPro"/>
</dbReference>
<evidence type="ECO:0000256" key="2">
    <source>
        <dbReference type="ARBA" id="ARBA00022617"/>
    </source>
</evidence>
<dbReference type="PANTHER" id="PTHR37823:SF4">
    <property type="entry name" value="MENAQUINOL-CYTOCHROME C REDUCTASE CYTOCHROME B_C SUBUNIT"/>
    <property type="match status" value="1"/>
</dbReference>
<proteinExistence type="predicted"/>
<evidence type="ECO:0000256" key="8">
    <source>
        <dbReference type="SAM" id="MobiDB-lite"/>
    </source>
</evidence>
<keyword evidence="9" id="KW-0812">Transmembrane</keyword>
<reference evidence="11 12" key="1">
    <citation type="submission" date="2018-11" db="EMBL/GenBank/DDBJ databases">
        <title>Genomic Encyclopedia of Type Strains, Phase IV (KMG-IV): sequencing the most valuable type-strain genomes for metagenomic binning, comparative biology and taxonomic classification.</title>
        <authorList>
            <person name="Goeker M."/>
        </authorList>
    </citation>
    <scope>NUCLEOTIDE SEQUENCE [LARGE SCALE GENOMIC DNA]</scope>
    <source>
        <strain evidence="11 12">DSM 29158</strain>
    </source>
</reference>
<feature type="binding site" description="axial binding residue" evidence="7">
    <location>
        <position position="65"/>
    </location>
    <ligand>
        <name>heme c</name>
        <dbReference type="ChEBI" id="CHEBI:61717"/>
    </ligand>
    <ligandPart>
        <name>Fe</name>
        <dbReference type="ChEBI" id="CHEBI:18248"/>
    </ligandPart>
</feature>
<dbReference type="InterPro" id="IPR009056">
    <property type="entry name" value="Cyt_c-like_dom"/>
</dbReference>
<keyword evidence="4" id="KW-0249">Electron transport</keyword>
<keyword evidence="9" id="KW-1133">Transmembrane helix</keyword>
<dbReference type="PANTHER" id="PTHR37823">
    <property type="entry name" value="CYTOCHROME C-553-LIKE"/>
    <property type="match status" value="1"/>
</dbReference>
<evidence type="ECO:0000256" key="6">
    <source>
        <dbReference type="PIRSR" id="PIRSR000025-1"/>
    </source>
</evidence>
<organism evidence="11 12">
    <name type="scientific">Abyssicoccus albus</name>
    <dbReference type="NCBI Taxonomy" id="1817405"/>
    <lineage>
        <taxon>Bacteria</taxon>
        <taxon>Bacillati</taxon>
        <taxon>Bacillota</taxon>
        <taxon>Bacilli</taxon>
        <taxon>Bacillales</taxon>
        <taxon>Abyssicoccaceae</taxon>
    </lineage>
</organism>
<feature type="binding site" description="covalent" evidence="6">
    <location>
        <position position="61"/>
    </location>
    <ligand>
        <name>heme c</name>
        <dbReference type="ChEBI" id="CHEBI:61717"/>
    </ligand>
</feature>
<dbReference type="Proteomes" id="UP000277108">
    <property type="component" value="Unassembled WGS sequence"/>
</dbReference>
<dbReference type="RefSeq" id="WP_123807585.1">
    <property type="nucleotide sequence ID" value="NZ_RKRK01000002.1"/>
</dbReference>
<evidence type="ECO:0000256" key="5">
    <source>
        <dbReference type="ARBA" id="ARBA00023004"/>
    </source>
</evidence>
<dbReference type="GO" id="GO:0005506">
    <property type="term" value="F:iron ion binding"/>
    <property type="evidence" value="ECO:0007669"/>
    <property type="project" value="InterPro"/>
</dbReference>
<keyword evidence="5 7" id="KW-0408">Iron</keyword>
<dbReference type="GO" id="GO:0009055">
    <property type="term" value="F:electron transfer activity"/>
    <property type="evidence" value="ECO:0007669"/>
    <property type="project" value="InterPro"/>
</dbReference>
<evidence type="ECO:0000256" key="3">
    <source>
        <dbReference type="ARBA" id="ARBA00022723"/>
    </source>
</evidence>
<dbReference type="PROSITE" id="PS51007">
    <property type="entry name" value="CYTC"/>
    <property type="match status" value="1"/>
</dbReference>
<feature type="domain" description="Cytochrome c" evidence="10">
    <location>
        <begin position="42"/>
        <end position="121"/>
    </location>
</feature>
<dbReference type="AlphaFoldDB" id="A0A3N5CDA2"/>
<evidence type="ECO:0000259" key="10">
    <source>
        <dbReference type="PROSITE" id="PS51007"/>
    </source>
</evidence>
<dbReference type="SUPFAM" id="SSF46626">
    <property type="entry name" value="Cytochrome c"/>
    <property type="match status" value="1"/>
</dbReference>
<accession>A0A3N5CDA2</accession>
<keyword evidence="1" id="KW-0813">Transport</keyword>
<gene>
    <name evidence="11" type="ORF">EDD62_0762</name>
</gene>
<evidence type="ECO:0000256" key="7">
    <source>
        <dbReference type="PIRSR" id="PIRSR000025-2"/>
    </source>
</evidence>
<protein>
    <submittedName>
        <fullName evidence="11">Cytochrome c550</fullName>
    </submittedName>
</protein>